<feature type="region of interest" description="Disordered" evidence="6">
    <location>
        <begin position="1"/>
        <end position="32"/>
    </location>
</feature>
<feature type="transmembrane region" description="Helical" evidence="7">
    <location>
        <begin position="265"/>
        <end position="288"/>
    </location>
</feature>
<dbReference type="Pfam" id="PF02653">
    <property type="entry name" value="BPD_transp_2"/>
    <property type="match status" value="1"/>
</dbReference>
<evidence type="ECO:0000256" key="6">
    <source>
        <dbReference type="SAM" id="MobiDB-lite"/>
    </source>
</evidence>
<feature type="transmembrane region" description="Helical" evidence="7">
    <location>
        <begin position="48"/>
        <end position="65"/>
    </location>
</feature>
<dbReference type="PANTHER" id="PTHR30482">
    <property type="entry name" value="HIGH-AFFINITY BRANCHED-CHAIN AMINO ACID TRANSPORT SYSTEM PERMEASE"/>
    <property type="match status" value="1"/>
</dbReference>
<keyword evidence="2" id="KW-1003">Cell membrane</keyword>
<keyword evidence="4 7" id="KW-1133">Transmembrane helix</keyword>
<feature type="transmembrane region" description="Helical" evidence="7">
    <location>
        <begin position="163"/>
        <end position="185"/>
    </location>
</feature>
<dbReference type="CDD" id="cd06581">
    <property type="entry name" value="TM_PBP1_LivM_like"/>
    <property type="match status" value="1"/>
</dbReference>
<keyword evidence="9" id="KW-1185">Reference proteome</keyword>
<evidence type="ECO:0000256" key="5">
    <source>
        <dbReference type="ARBA" id="ARBA00023136"/>
    </source>
</evidence>
<evidence type="ECO:0000256" key="3">
    <source>
        <dbReference type="ARBA" id="ARBA00022692"/>
    </source>
</evidence>
<proteinExistence type="predicted"/>
<reference evidence="8 9" key="1">
    <citation type="submission" date="2020-08" db="EMBL/GenBank/DDBJ databases">
        <title>Sequencing the genomes of 1000 actinobacteria strains.</title>
        <authorList>
            <person name="Klenk H.-P."/>
        </authorList>
    </citation>
    <scope>NUCLEOTIDE SEQUENCE [LARGE SCALE GENOMIC DNA]</scope>
    <source>
        <strain evidence="8 9">DSM 20146</strain>
    </source>
</reference>
<keyword evidence="3 7" id="KW-0812">Transmembrane</keyword>
<sequence>MSTSDGPRVLPDARSAQAIDAEESRKKKGGPLQGFRDRWNRLPRPIQWLWMLIVVAIAFALPYLNFFPLTTEPGNDWALACFSMAVYALIAVGLNVVVGYAGLLDLGYVAFFAVGSYTAAMLTSPDSPFVKIPYLWTIPVAMVVAMIFGVVLGVPTLRLRGDYLAIVTLGFGEIVRILATIIPALKGQVGFQNVGHPPGETAKGVPIFSNSNGIPWYWLTLVIIIIVLLLVGNMERSRVGRAWIAIREDEDAAEIMGVPTFKYKVWAFAIGAAVGGLSGALFAGQVGFVNNQKFDVQTSILFLAAVVLGGTGNKVGALLGGAIVAYIPLRFTAIADYKYLIFGVALVVLMIFRAKGLVPAKQRLLAYGRNAYKYLVSKPTPPPTTGSTPSSSPTPPAPPAPPSTPVTPNGGAS</sequence>
<dbReference type="InterPro" id="IPR043428">
    <property type="entry name" value="LivM-like"/>
</dbReference>
<dbReference type="Proteomes" id="UP000538196">
    <property type="component" value="Unassembled WGS sequence"/>
</dbReference>
<feature type="transmembrane region" description="Helical" evidence="7">
    <location>
        <begin position="214"/>
        <end position="231"/>
    </location>
</feature>
<dbReference type="AlphaFoldDB" id="A0A7W4UV40"/>
<gene>
    <name evidence="8" type="ORF">FHX33_000853</name>
</gene>
<comment type="caution">
    <text evidence="8">The sequence shown here is derived from an EMBL/GenBank/DDBJ whole genome shotgun (WGS) entry which is preliminary data.</text>
</comment>
<organism evidence="8 9">
    <name type="scientific">Leifsonia aquatica</name>
    <name type="common">Corynebacterium aquaticum</name>
    <dbReference type="NCBI Taxonomy" id="144185"/>
    <lineage>
        <taxon>Bacteria</taxon>
        <taxon>Bacillati</taxon>
        <taxon>Actinomycetota</taxon>
        <taxon>Actinomycetes</taxon>
        <taxon>Micrococcales</taxon>
        <taxon>Microbacteriaceae</taxon>
        <taxon>Leifsonia</taxon>
    </lineage>
</organism>
<dbReference type="EMBL" id="JACHVP010000001">
    <property type="protein sequence ID" value="MBB2966121.1"/>
    <property type="molecule type" value="Genomic_DNA"/>
</dbReference>
<protein>
    <submittedName>
        <fullName evidence="8">Branched-chain amino acid transport system permease protein</fullName>
    </submittedName>
</protein>
<dbReference type="RefSeq" id="WP_021759833.1">
    <property type="nucleotide sequence ID" value="NZ_JACHVP010000001.1"/>
</dbReference>
<feature type="transmembrane region" description="Helical" evidence="7">
    <location>
        <begin position="103"/>
        <end position="122"/>
    </location>
</feature>
<dbReference type="InterPro" id="IPR001851">
    <property type="entry name" value="ABC_transp_permease"/>
</dbReference>
<name>A0A7W4UV40_LEIAQ</name>
<dbReference type="GO" id="GO:0015658">
    <property type="term" value="F:branched-chain amino acid transmembrane transporter activity"/>
    <property type="evidence" value="ECO:0007669"/>
    <property type="project" value="InterPro"/>
</dbReference>
<evidence type="ECO:0000256" key="4">
    <source>
        <dbReference type="ARBA" id="ARBA00022989"/>
    </source>
</evidence>
<feature type="transmembrane region" description="Helical" evidence="7">
    <location>
        <begin position="134"/>
        <end position="154"/>
    </location>
</feature>
<evidence type="ECO:0000256" key="1">
    <source>
        <dbReference type="ARBA" id="ARBA00004651"/>
    </source>
</evidence>
<dbReference type="PANTHER" id="PTHR30482:SF10">
    <property type="entry name" value="HIGH-AFFINITY BRANCHED-CHAIN AMINO ACID TRANSPORT PROTEIN BRAE"/>
    <property type="match status" value="1"/>
</dbReference>
<keyword evidence="5 7" id="KW-0472">Membrane</keyword>
<comment type="subcellular location">
    <subcellularLocation>
        <location evidence="1">Cell membrane</location>
        <topology evidence="1">Multi-pass membrane protein</topology>
    </subcellularLocation>
</comment>
<dbReference type="GO" id="GO:0005886">
    <property type="term" value="C:plasma membrane"/>
    <property type="evidence" value="ECO:0007669"/>
    <property type="project" value="UniProtKB-SubCell"/>
</dbReference>
<feature type="region of interest" description="Disordered" evidence="6">
    <location>
        <begin position="378"/>
        <end position="413"/>
    </location>
</feature>
<evidence type="ECO:0000256" key="7">
    <source>
        <dbReference type="SAM" id="Phobius"/>
    </source>
</evidence>
<feature type="transmembrane region" description="Helical" evidence="7">
    <location>
        <begin position="339"/>
        <end position="358"/>
    </location>
</feature>
<evidence type="ECO:0000256" key="2">
    <source>
        <dbReference type="ARBA" id="ARBA00022475"/>
    </source>
</evidence>
<evidence type="ECO:0000313" key="9">
    <source>
        <dbReference type="Proteomes" id="UP000538196"/>
    </source>
</evidence>
<feature type="transmembrane region" description="Helical" evidence="7">
    <location>
        <begin position="77"/>
        <end position="98"/>
    </location>
</feature>
<evidence type="ECO:0000313" key="8">
    <source>
        <dbReference type="EMBL" id="MBB2966121.1"/>
    </source>
</evidence>
<feature type="compositionally biased region" description="Pro residues" evidence="6">
    <location>
        <begin position="392"/>
        <end position="405"/>
    </location>
</feature>
<accession>A0A7W4UV40</accession>
<feature type="transmembrane region" description="Helical" evidence="7">
    <location>
        <begin position="300"/>
        <end position="327"/>
    </location>
</feature>